<dbReference type="Proteomes" id="UP001341840">
    <property type="component" value="Unassembled WGS sequence"/>
</dbReference>
<protein>
    <submittedName>
        <fullName evidence="2">Uncharacterized protein</fullName>
    </submittedName>
</protein>
<dbReference type="EMBL" id="JASCZI010152627">
    <property type="protein sequence ID" value="MED6176442.1"/>
    <property type="molecule type" value="Genomic_DNA"/>
</dbReference>
<reference evidence="2 3" key="1">
    <citation type="journal article" date="2023" name="Plants (Basel)">
        <title>Bridging the Gap: Combining Genomics and Transcriptomics Approaches to Understand Stylosanthes scabra, an Orphan Legume from the Brazilian Caatinga.</title>
        <authorList>
            <person name="Ferreira-Neto J.R.C."/>
            <person name="da Silva M.D."/>
            <person name="Binneck E."/>
            <person name="de Melo N.F."/>
            <person name="da Silva R.H."/>
            <person name="de Melo A.L.T.M."/>
            <person name="Pandolfi V."/>
            <person name="Bustamante F.O."/>
            <person name="Brasileiro-Vidal A.C."/>
            <person name="Benko-Iseppon A.M."/>
        </authorList>
    </citation>
    <scope>NUCLEOTIDE SEQUENCE [LARGE SCALE GENOMIC DNA]</scope>
    <source>
        <tissue evidence="2">Leaves</tissue>
    </source>
</reference>
<feature type="region of interest" description="Disordered" evidence="1">
    <location>
        <begin position="1"/>
        <end position="54"/>
    </location>
</feature>
<comment type="caution">
    <text evidence="2">The sequence shown here is derived from an EMBL/GenBank/DDBJ whole genome shotgun (WGS) entry which is preliminary data.</text>
</comment>
<keyword evidence="3" id="KW-1185">Reference proteome</keyword>
<evidence type="ECO:0000313" key="3">
    <source>
        <dbReference type="Proteomes" id="UP001341840"/>
    </source>
</evidence>
<gene>
    <name evidence="2" type="ORF">PIB30_088252</name>
</gene>
<evidence type="ECO:0000256" key="1">
    <source>
        <dbReference type="SAM" id="MobiDB-lite"/>
    </source>
</evidence>
<accession>A0ABU6VTY7</accession>
<feature type="non-terminal residue" evidence="2">
    <location>
        <position position="1"/>
    </location>
</feature>
<sequence>RRRMATEETVDGRIRDNGRSEDDAKEIGDGRSKDDDGRSGRGDDGRRRKEPGMR</sequence>
<evidence type="ECO:0000313" key="2">
    <source>
        <dbReference type="EMBL" id="MED6176442.1"/>
    </source>
</evidence>
<proteinExistence type="predicted"/>
<name>A0ABU6VTY7_9FABA</name>
<organism evidence="2 3">
    <name type="scientific">Stylosanthes scabra</name>
    <dbReference type="NCBI Taxonomy" id="79078"/>
    <lineage>
        <taxon>Eukaryota</taxon>
        <taxon>Viridiplantae</taxon>
        <taxon>Streptophyta</taxon>
        <taxon>Embryophyta</taxon>
        <taxon>Tracheophyta</taxon>
        <taxon>Spermatophyta</taxon>
        <taxon>Magnoliopsida</taxon>
        <taxon>eudicotyledons</taxon>
        <taxon>Gunneridae</taxon>
        <taxon>Pentapetalae</taxon>
        <taxon>rosids</taxon>
        <taxon>fabids</taxon>
        <taxon>Fabales</taxon>
        <taxon>Fabaceae</taxon>
        <taxon>Papilionoideae</taxon>
        <taxon>50 kb inversion clade</taxon>
        <taxon>dalbergioids sensu lato</taxon>
        <taxon>Dalbergieae</taxon>
        <taxon>Pterocarpus clade</taxon>
        <taxon>Stylosanthes</taxon>
    </lineage>
</organism>